<sequence length="94" mass="10305">MLTIFAVIAGGIIFGRILCNRNLSYLPRIITFIIWALLLLLGLEVGSNPEVIKGIGTLGLTAFLIFLFSVAGSIIASWLLWCIIRRTSPTKKSL</sequence>
<name>A0A644W3J5_9ZZZZ</name>
<feature type="transmembrane region" description="Helical" evidence="1">
    <location>
        <begin position="55"/>
        <end position="81"/>
    </location>
</feature>
<evidence type="ECO:0000256" key="1">
    <source>
        <dbReference type="SAM" id="Phobius"/>
    </source>
</evidence>
<dbReference type="AlphaFoldDB" id="A0A644W3J5"/>
<keyword evidence="1" id="KW-0812">Transmembrane</keyword>
<gene>
    <name evidence="2" type="ORF">SDC9_44526</name>
</gene>
<dbReference type="Pfam" id="PF03956">
    <property type="entry name" value="Lys_export"/>
    <property type="match status" value="1"/>
</dbReference>
<proteinExistence type="predicted"/>
<evidence type="ECO:0000313" key="2">
    <source>
        <dbReference type="EMBL" id="MPL98324.1"/>
    </source>
</evidence>
<keyword evidence="1" id="KW-1133">Transmembrane helix</keyword>
<keyword evidence="1" id="KW-0472">Membrane</keyword>
<dbReference type="EMBL" id="VSSQ01000602">
    <property type="protein sequence ID" value="MPL98324.1"/>
    <property type="molecule type" value="Genomic_DNA"/>
</dbReference>
<dbReference type="GO" id="GO:0015661">
    <property type="term" value="F:L-lysine efflux transmembrane transporter activity"/>
    <property type="evidence" value="ECO:0007669"/>
    <property type="project" value="InterPro"/>
</dbReference>
<reference evidence="2" key="1">
    <citation type="submission" date="2019-08" db="EMBL/GenBank/DDBJ databases">
        <authorList>
            <person name="Kucharzyk K."/>
            <person name="Murdoch R.W."/>
            <person name="Higgins S."/>
            <person name="Loffler F."/>
        </authorList>
    </citation>
    <scope>NUCLEOTIDE SEQUENCE</scope>
</reference>
<protein>
    <recommendedName>
        <fullName evidence="3">DUF340 domain-containing protein</fullName>
    </recommendedName>
</protein>
<feature type="transmembrane region" description="Helical" evidence="1">
    <location>
        <begin position="25"/>
        <end position="43"/>
    </location>
</feature>
<evidence type="ECO:0008006" key="3">
    <source>
        <dbReference type="Google" id="ProtNLM"/>
    </source>
</evidence>
<comment type="caution">
    <text evidence="2">The sequence shown here is derived from an EMBL/GenBank/DDBJ whole genome shotgun (WGS) entry which is preliminary data.</text>
</comment>
<accession>A0A644W3J5</accession>
<organism evidence="2">
    <name type="scientific">bioreactor metagenome</name>
    <dbReference type="NCBI Taxonomy" id="1076179"/>
    <lineage>
        <taxon>unclassified sequences</taxon>
        <taxon>metagenomes</taxon>
        <taxon>ecological metagenomes</taxon>
    </lineage>
</organism>
<dbReference type="InterPro" id="IPR005642">
    <property type="entry name" value="LysO"/>
</dbReference>